<dbReference type="Gene3D" id="3.40.50.720">
    <property type="entry name" value="NAD(P)-binding Rossmann-like Domain"/>
    <property type="match status" value="1"/>
</dbReference>
<dbReference type="OrthoDB" id="5399006at2759"/>
<dbReference type="EMBL" id="GL698535">
    <property type="protein sequence ID" value="EFY86950.1"/>
    <property type="molecule type" value="Genomic_DNA"/>
</dbReference>
<dbReference type="PANTHER" id="PTHR43431:SF7">
    <property type="entry name" value="OXIDOREDUCTASE, SHORT CHAIN DEHYDROGENASE_REDUCTASE FAMILY (AFU_ORTHOLOGUE AFUA_5G14000)"/>
    <property type="match status" value="1"/>
</dbReference>
<dbReference type="eggNOG" id="KOG1014">
    <property type="taxonomic scope" value="Eukaryota"/>
</dbReference>
<dbReference type="STRING" id="655827.E9EAR6"/>
<dbReference type="AlphaFoldDB" id="E9EAR6"/>
<name>E9EAR6_METAQ</name>
<dbReference type="InterPro" id="IPR002347">
    <property type="entry name" value="SDR_fam"/>
</dbReference>
<keyword evidence="2" id="KW-1185">Reference proteome</keyword>
<sequence length="172" mass="19106">MSYNPQRKPVVAVARELVSHGGIQADLGQDTARYYSTDLREEEDVNSSFRKIRHELGSVQVLVYNAGARRVNGRSILDTTAEEFESFTKINLLGAFWSTNLSPGKSVLRALAQIVTREYQSHGIHAAHVIVDGGVDGKLIGGVRRLWERAGDEKLGDVEAHFMQPVDLARIY</sequence>
<dbReference type="InParanoid" id="E9EAR6"/>
<evidence type="ECO:0000313" key="1">
    <source>
        <dbReference type="EMBL" id="EFY86950.1"/>
    </source>
</evidence>
<dbReference type="Proteomes" id="UP000002499">
    <property type="component" value="Unassembled WGS sequence"/>
</dbReference>
<accession>E9EAR6</accession>
<dbReference type="SUPFAM" id="SSF51735">
    <property type="entry name" value="NAD(P)-binding Rossmann-fold domains"/>
    <property type="match status" value="1"/>
</dbReference>
<proteinExistence type="predicted"/>
<organism evidence="2">
    <name type="scientific">Metarhizium acridum (strain CQMa 102)</name>
    <dbReference type="NCBI Taxonomy" id="655827"/>
    <lineage>
        <taxon>Eukaryota</taxon>
        <taxon>Fungi</taxon>
        <taxon>Dikarya</taxon>
        <taxon>Ascomycota</taxon>
        <taxon>Pezizomycotina</taxon>
        <taxon>Sordariomycetes</taxon>
        <taxon>Hypocreomycetidae</taxon>
        <taxon>Hypocreales</taxon>
        <taxon>Clavicipitaceae</taxon>
        <taxon>Metarhizium</taxon>
    </lineage>
</organism>
<evidence type="ECO:0000313" key="2">
    <source>
        <dbReference type="Proteomes" id="UP000002499"/>
    </source>
</evidence>
<dbReference type="Pfam" id="PF00106">
    <property type="entry name" value="adh_short"/>
    <property type="match status" value="1"/>
</dbReference>
<dbReference type="HOGENOM" id="CLU_1555628_0_0_1"/>
<reference evidence="1 2" key="1">
    <citation type="journal article" date="2011" name="PLoS Genet.">
        <title>Genome sequencing and comparative transcriptomics of the model entomopathogenic fungi Metarhizium anisopliae and M. acridum.</title>
        <authorList>
            <person name="Gao Q."/>
            <person name="Jin K."/>
            <person name="Ying S.H."/>
            <person name="Zhang Y."/>
            <person name="Xiao G."/>
            <person name="Shang Y."/>
            <person name="Duan Z."/>
            <person name="Hu X."/>
            <person name="Xie X.Q."/>
            <person name="Zhou G."/>
            <person name="Peng G."/>
            <person name="Luo Z."/>
            <person name="Huang W."/>
            <person name="Wang B."/>
            <person name="Fang W."/>
            <person name="Wang S."/>
            <person name="Zhong Y."/>
            <person name="Ma L.J."/>
            <person name="St Leger R.J."/>
            <person name="Zhao G.P."/>
            <person name="Pei Y."/>
            <person name="Feng M.G."/>
            <person name="Xia Y."/>
            <person name="Wang C."/>
        </authorList>
    </citation>
    <scope>NUCLEOTIDE SEQUENCE [LARGE SCALE GENOMIC DNA]</scope>
    <source>
        <strain evidence="1 2">CQMa 102</strain>
    </source>
</reference>
<protein>
    <submittedName>
        <fullName evidence="1">Short-chain type dehydrogenase, putative</fullName>
    </submittedName>
</protein>
<dbReference type="PANTHER" id="PTHR43431">
    <property type="entry name" value="OXIDOREDUCTASE, SHORT CHAIN DEHYDROGENASE/REDUCTASE FAMILY (AFU_ORTHOLOGUE AFUA_5G14000)"/>
    <property type="match status" value="1"/>
</dbReference>
<gene>
    <name evidence="1" type="ORF">MAC_06964</name>
</gene>
<dbReference type="InterPro" id="IPR036291">
    <property type="entry name" value="NAD(P)-bd_dom_sf"/>
</dbReference>